<evidence type="ECO:0000313" key="3">
    <source>
        <dbReference type="Proteomes" id="UP000606786"/>
    </source>
</evidence>
<keyword evidence="1" id="KW-0472">Membrane</keyword>
<dbReference type="Proteomes" id="UP000606786">
    <property type="component" value="Unassembled WGS sequence"/>
</dbReference>
<comment type="caution">
    <text evidence="2">The sequence shown here is derived from an EMBL/GenBank/DDBJ whole genome shotgun (WGS) entry which is preliminary data.</text>
</comment>
<sequence length="131" mass="14987">LTSIGTLERSDIGFIARLFINVVFSAHTLLLLFWKNVFLGTRNICEPIRTHIATVVLKHCTDTQSNPAAIKQLTTDYPSDATTVRWRDRPLIDTKTRNSNRPRRSDVRVSDLAATHQYMQEKLDAHTLQLQ</sequence>
<dbReference type="AlphaFoldDB" id="A0A811VHP2"/>
<name>A0A811VHP2_CERCA</name>
<evidence type="ECO:0000313" key="2">
    <source>
        <dbReference type="EMBL" id="CAD7014767.1"/>
    </source>
</evidence>
<feature type="non-terminal residue" evidence="2">
    <location>
        <position position="1"/>
    </location>
</feature>
<feature type="transmembrane region" description="Helical" evidence="1">
    <location>
        <begin position="12"/>
        <end position="34"/>
    </location>
</feature>
<dbReference type="EMBL" id="CAJHJT010000056">
    <property type="protein sequence ID" value="CAD7014767.1"/>
    <property type="molecule type" value="Genomic_DNA"/>
</dbReference>
<protein>
    <submittedName>
        <fullName evidence="2">(Mediterranean fruit fly) hypothetical protein</fullName>
    </submittedName>
</protein>
<evidence type="ECO:0000256" key="1">
    <source>
        <dbReference type="SAM" id="Phobius"/>
    </source>
</evidence>
<keyword evidence="1" id="KW-1133">Transmembrane helix</keyword>
<reference evidence="2" key="1">
    <citation type="submission" date="2020-11" db="EMBL/GenBank/DDBJ databases">
        <authorList>
            <person name="Whitehead M."/>
        </authorList>
    </citation>
    <scope>NUCLEOTIDE SEQUENCE</scope>
    <source>
        <strain evidence="2">EGII</strain>
    </source>
</reference>
<gene>
    <name evidence="2" type="ORF">CCAP1982_LOCUS22741</name>
</gene>
<keyword evidence="3" id="KW-1185">Reference proteome</keyword>
<proteinExistence type="predicted"/>
<accession>A0A811VHP2</accession>
<organism evidence="2 3">
    <name type="scientific">Ceratitis capitata</name>
    <name type="common">Mediterranean fruit fly</name>
    <name type="synonym">Tephritis capitata</name>
    <dbReference type="NCBI Taxonomy" id="7213"/>
    <lineage>
        <taxon>Eukaryota</taxon>
        <taxon>Metazoa</taxon>
        <taxon>Ecdysozoa</taxon>
        <taxon>Arthropoda</taxon>
        <taxon>Hexapoda</taxon>
        <taxon>Insecta</taxon>
        <taxon>Pterygota</taxon>
        <taxon>Neoptera</taxon>
        <taxon>Endopterygota</taxon>
        <taxon>Diptera</taxon>
        <taxon>Brachycera</taxon>
        <taxon>Muscomorpha</taxon>
        <taxon>Tephritoidea</taxon>
        <taxon>Tephritidae</taxon>
        <taxon>Ceratitis</taxon>
        <taxon>Ceratitis</taxon>
    </lineage>
</organism>
<keyword evidence="1" id="KW-0812">Transmembrane</keyword>